<sequence length="105" mass="10721">MSDTRRPLGTNKHLKQNNPPRVGGGRPWEEGNLQEREQNIQEADVPEVCSDVASGEESDDPGVGSDEVASKVADGLEAGSIVASGGDAGDQEACCEVASGGDAGV</sequence>
<evidence type="ECO:0000256" key="1">
    <source>
        <dbReference type="SAM" id="MobiDB-lite"/>
    </source>
</evidence>
<keyword evidence="3" id="KW-1185">Reference proteome</keyword>
<dbReference type="EMBL" id="JAHRIP010035061">
    <property type="protein sequence ID" value="MEQ2293901.1"/>
    <property type="molecule type" value="Genomic_DNA"/>
</dbReference>
<proteinExistence type="predicted"/>
<comment type="caution">
    <text evidence="2">The sequence shown here is derived from an EMBL/GenBank/DDBJ whole genome shotgun (WGS) entry which is preliminary data.</text>
</comment>
<gene>
    <name evidence="2" type="ORF">AMECASPLE_038146</name>
</gene>
<organism evidence="2 3">
    <name type="scientific">Ameca splendens</name>
    <dbReference type="NCBI Taxonomy" id="208324"/>
    <lineage>
        <taxon>Eukaryota</taxon>
        <taxon>Metazoa</taxon>
        <taxon>Chordata</taxon>
        <taxon>Craniata</taxon>
        <taxon>Vertebrata</taxon>
        <taxon>Euteleostomi</taxon>
        <taxon>Actinopterygii</taxon>
        <taxon>Neopterygii</taxon>
        <taxon>Teleostei</taxon>
        <taxon>Neoteleostei</taxon>
        <taxon>Acanthomorphata</taxon>
        <taxon>Ovalentaria</taxon>
        <taxon>Atherinomorphae</taxon>
        <taxon>Cyprinodontiformes</taxon>
        <taxon>Goodeidae</taxon>
        <taxon>Ameca</taxon>
    </lineage>
</organism>
<feature type="region of interest" description="Disordered" evidence="1">
    <location>
        <begin position="1"/>
        <end position="71"/>
    </location>
</feature>
<dbReference type="Proteomes" id="UP001469553">
    <property type="component" value="Unassembled WGS sequence"/>
</dbReference>
<evidence type="ECO:0000313" key="3">
    <source>
        <dbReference type="Proteomes" id="UP001469553"/>
    </source>
</evidence>
<evidence type="ECO:0000313" key="2">
    <source>
        <dbReference type="EMBL" id="MEQ2293901.1"/>
    </source>
</evidence>
<protein>
    <submittedName>
        <fullName evidence="2">Uncharacterized protein</fullName>
    </submittedName>
</protein>
<name>A0ABV0YJJ3_9TELE</name>
<accession>A0ABV0YJJ3</accession>
<reference evidence="2 3" key="1">
    <citation type="submission" date="2021-06" db="EMBL/GenBank/DDBJ databases">
        <authorList>
            <person name="Palmer J.M."/>
        </authorList>
    </citation>
    <scope>NUCLEOTIDE SEQUENCE [LARGE SCALE GENOMIC DNA]</scope>
    <source>
        <strain evidence="2 3">AS_MEX2019</strain>
        <tissue evidence="2">Muscle</tissue>
    </source>
</reference>
<feature type="compositionally biased region" description="Basic and acidic residues" evidence="1">
    <location>
        <begin position="27"/>
        <end position="39"/>
    </location>
</feature>